<dbReference type="GO" id="GO:0016226">
    <property type="term" value="P:iron-sulfur cluster assembly"/>
    <property type="evidence" value="ECO:0007669"/>
    <property type="project" value="TreeGrafter"/>
</dbReference>
<dbReference type="Gene3D" id="3.30.70.1630">
    <property type="match status" value="1"/>
</dbReference>
<dbReference type="SUPFAM" id="SSF103025">
    <property type="entry name" value="Folate-binding domain"/>
    <property type="match status" value="1"/>
</dbReference>
<evidence type="ECO:0000313" key="2">
    <source>
        <dbReference type="Proteomes" id="UP000254968"/>
    </source>
</evidence>
<organism evidence="1 2">
    <name type="scientific">Legionella beliardensis</name>
    <dbReference type="NCBI Taxonomy" id="91822"/>
    <lineage>
        <taxon>Bacteria</taxon>
        <taxon>Pseudomonadati</taxon>
        <taxon>Pseudomonadota</taxon>
        <taxon>Gammaproteobacteria</taxon>
        <taxon>Legionellales</taxon>
        <taxon>Legionellaceae</taxon>
        <taxon>Legionella</taxon>
    </lineage>
</organism>
<dbReference type="Proteomes" id="UP000254968">
    <property type="component" value="Unassembled WGS sequence"/>
</dbReference>
<evidence type="ECO:0000313" key="1">
    <source>
        <dbReference type="EMBL" id="STX29156.1"/>
    </source>
</evidence>
<dbReference type="Gene3D" id="2.40.30.160">
    <property type="match status" value="1"/>
</dbReference>
<dbReference type="PANTHER" id="PTHR22602">
    <property type="entry name" value="TRANSFERASE CAF17, MITOCHONDRIAL-RELATED"/>
    <property type="match status" value="1"/>
</dbReference>
<accession>A0A378I396</accession>
<protein>
    <submittedName>
        <fullName evidence="1">Glycine cleavage T protein</fullName>
    </submittedName>
</protein>
<dbReference type="Gene3D" id="3.30.70.1400">
    <property type="entry name" value="Aminomethyltransferase beta-barrel domains"/>
    <property type="match status" value="1"/>
</dbReference>
<keyword evidence="2" id="KW-1185">Reference proteome</keyword>
<dbReference type="PANTHER" id="PTHR22602:SF0">
    <property type="entry name" value="TRANSFERASE CAF17, MITOCHONDRIAL-RELATED"/>
    <property type="match status" value="1"/>
</dbReference>
<proteinExistence type="predicted"/>
<gene>
    <name evidence="1" type="primary">ygfZ</name>
    <name evidence="1" type="ORF">NCTC13315_01691</name>
</gene>
<name>A0A378I396_9GAMM</name>
<dbReference type="InterPro" id="IPR017703">
    <property type="entry name" value="YgfZ/GCV_T_CS"/>
</dbReference>
<dbReference type="InterPro" id="IPR045179">
    <property type="entry name" value="YgfZ/GcvT"/>
</dbReference>
<sequence>MKQPFYLINNRQYTLLADYNTELFLEDNQNYLFDLSYLSIIHVIGDNAATFLQGQLTCDIRDVTTSTMRQGALCNLKGRIQALLDIVNPRGYQLILAADLVADTVASLSKVAMLSRVKLQAITDYKVYGFYLTNDCGLLPAGIKLPQIKYALSVNGESYCYSLGEKLFIIVIPSAQHAELTEPFINMKKLRGSLAWHRLQIASKQIQIYPDTRGLFLPHRLDLHRNGYISFDKGCYKGQEIIARTHYRAKLKHSLEVFKISTNESISAGKKLMNSSRQSEVGEIVDYCPLPNKDEFLIAASVLHDYPPTVFIEGQQDAITLERVI</sequence>
<dbReference type="RefSeq" id="WP_115302851.1">
    <property type="nucleotide sequence ID" value="NZ_CAAAHO010000004.1"/>
</dbReference>
<dbReference type="AlphaFoldDB" id="A0A378I396"/>
<reference evidence="1 2" key="1">
    <citation type="submission" date="2018-06" db="EMBL/GenBank/DDBJ databases">
        <authorList>
            <consortium name="Pathogen Informatics"/>
            <person name="Doyle S."/>
        </authorList>
    </citation>
    <scope>NUCLEOTIDE SEQUENCE [LARGE SCALE GENOMIC DNA]</scope>
    <source>
        <strain evidence="1 2">NCTC13315</strain>
    </source>
</reference>
<dbReference type="NCBIfam" id="TIGR03317">
    <property type="entry name" value="ygfZ_signature"/>
    <property type="match status" value="1"/>
</dbReference>
<dbReference type="OrthoDB" id="9796287at2"/>
<dbReference type="EMBL" id="UGNV01000001">
    <property type="protein sequence ID" value="STX29156.1"/>
    <property type="molecule type" value="Genomic_DNA"/>
</dbReference>